<gene>
    <name evidence="7" type="ORF">J0A69_21520</name>
</gene>
<comment type="caution">
    <text evidence="7">The sequence shown here is derived from an EMBL/GenBank/DDBJ whole genome shotgun (WGS) entry which is preliminary data.</text>
</comment>
<keyword evidence="5" id="KW-0175">Coiled coil</keyword>
<dbReference type="PANTHER" id="PTHR30386">
    <property type="entry name" value="MEMBRANE FUSION SUBUNIT OF EMRAB-TOLC MULTIDRUG EFFLUX PUMP"/>
    <property type="match status" value="1"/>
</dbReference>
<comment type="subcellular location">
    <subcellularLocation>
        <location evidence="1">Membrane</location>
        <topology evidence="1">Single-pass membrane protein</topology>
    </subcellularLocation>
</comment>
<dbReference type="Gene3D" id="2.40.50.100">
    <property type="match status" value="1"/>
</dbReference>
<dbReference type="PRINTS" id="PR01490">
    <property type="entry name" value="RTXTOXIND"/>
</dbReference>
<dbReference type="Proteomes" id="UP000664480">
    <property type="component" value="Unassembled WGS sequence"/>
</dbReference>
<dbReference type="PANTHER" id="PTHR30386:SF26">
    <property type="entry name" value="TRANSPORT PROTEIN COMB"/>
    <property type="match status" value="1"/>
</dbReference>
<keyword evidence="4 6" id="KW-0472">Membrane</keyword>
<keyword evidence="3 6" id="KW-1133">Transmembrane helix</keyword>
<evidence type="ECO:0000256" key="5">
    <source>
        <dbReference type="SAM" id="Coils"/>
    </source>
</evidence>
<reference evidence="7 8" key="1">
    <citation type="submission" date="2021-03" db="EMBL/GenBank/DDBJ databases">
        <title>novel species isolated from a fishpond in China.</title>
        <authorList>
            <person name="Lu H."/>
            <person name="Cai Z."/>
        </authorList>
    </citation>
    <scope>NUCLEOTIDE SEQUENCE [LARGE SCALE GENOMIC DNA]</scope>
    <source>
        <strain evidence="7 8">YJ13C</strain>
    </source>
</reference>
<proteinExistence type="predicted"/>
<keyword evidence="8" id="KW-1185">Reference proteome</keyword>
<dbReference type="InterPro" id="IPR050739">
    <property type="entry name" value="MFP"/>
</dbReference>
<evidence type="ECO:0000256" key="1">
    <source>
        <dbReference type="ARBA" id="ARBA00004167"/>
    </source>
</evidence>
<evidence type="ECO:0000256" key="6">
    <source>
        <dbReference type="SAM" id="Phobius"/>
    </source>
</evidence>
<accession>A0ABS3CLQ7</accession>
<evidence type="ECO:0000313" key="8">
    <source>
        <dbReference type="Proteomes" id="UP000664480"/>
    </source>
</evidence>
<feature type="coiled-coil region" evidence="5">
    <location>
        <begin position="166"/>
        <end position="196"/>
    </location>
</feature>
<keyword evidence="2 6" id="KW-0812">Transmembrane</keyword>
<protein>
    <submittedName>
        <fullName evidence="7">HlyD family efflux transporter periplasmic adaptor subunit</fullName>
    </submittedName>
</protein>
<evidence type="ECO:0000256" key="2">
    <source>
        <dbReference type="ARBA" id="ARBA00022692"/>
    </source>
</evidence>
<feature type="transmembrane region" description="Helical" evidence="6">
    <location>
        <begin position="29"/>
        <end position="51"/>
    </location>
</feature>
<name>A0ABS3CLQ7_9BACT</name>
<sequence length="433" mass="49232">MPQSSQFTDNLQSRSEEVQEIITTPPNWLVRWGITLIFFIISGLIFLSFFIKYPDFITSRVLVTTMEPTEKIISRTSGQIDKIWVRNGQKVSEGQSLASIKSTSNVNSILLLKRLLEEIPFGKNNGFYFPIDSLSDVVLGEVELAFVEFERSYMEFRLLERLQPSLVQLEGNRQSIQEIKERLSSQLAQKEILERKVALVETDYKRNKLLYESGVISAKDFESKEFEYLQIQEQVNLMAISISQLQEALANAGQILKSTQVSKEQDESRALINLIQTYHGLKRAVKDWEKNYMLFSSINGEVSFQGVWGENQLVMAGEPIFTILPNQRTELLGKMVVSSQNSGKISMGQKVLIKLDNFPFQQFGTIMGEVESISVSPDEEGNYLVYSLLPKGTKTSYGKEIPLNQELLGVAEIITEDLSLAERLFFKLKSITE</sequence>
<organism evidence="7 8">
    <name type="scientific">Algoriphagus pacificus</name>
    <dbReference type="NCBI Taxonomy" id="2811234"/>
    <lineage>
        <taxon>Bacteria</taxon>
        <taxon>Pseudomonadati</taxon>
        <taxon>Bacteroidota</taxon>
        <taxon>Cytophagia</taxon>
        <taxon>Cytophagales</taxon>
        <taxon>Cyclobacteriaceae</taxon>
        <taxon>Algoriphagus</taxon>
    </lineage>
</organism>
<dbReference type="EMBL" id="JAFKCU010000008">
    <property type="protein sequence ID" value="MBN7818033.1"/>
    <property type="molecule type" value="Genomic_DNA"/>
</dbReference>
<evidence type="ECO:0000313" key="7">
    <source>
        <dbReference type="EMBL" id="MBN7818033.1"/>
    </source>
</evidence>
<evidence type="ECO:0000256" key="4">
    <source>
        <dbReference type="ARBA" id="ARBA00023136"/>
    </source>
</evidence>
<evidence type="ECO:0000256" key="3">
    <source>
        <dbReference type="ARBA" id="ARBA00022989"/>
    </source>
</evidence>